<feature type="transmembrane region" description="Helical" evidence="1">
    <location>
        <begin position="12"/>
        <end position="31"/>
    </location>
</feature>
<keyword evidence="1" id="KW-0812">Transmembrane</keyword>
<reference evidence="3 4" key="1">
    <citation type="submission" date="2020-01" db="EMBL/GenBank/DDBJ databases">
        <title>Paenibacillus soybeanensis sp. nov. isolated from the nodules of soybean (Glycine max(L.) Merr).</title>
        <authorList>
            <person name="Wang H."/>
        </authorList>
    </citation>
    <scope>NUCLEOTIDE SEQUENCE [LARGE SCALE GENOMIC DNA]</scope>
    <source>
        <strain evidence="3 4">DSM 23054</strain>
    </source>
</reference>
<keyword evidence="1" id="KW-0472">Membrane</keyword>
<keyword evidence="1" id="KW-1133">Transmembrane helix</keyword>
<evidence type="ECO:0000313" key="3">
    <source>
        <dbReference type="EMBL" id="NBC69816.1"/>
    </source>
</evidence>
<evidence type="ECO:0000259" key="2">
    <source>
        <dbReference type="Pfam" id="PF09323"/>
    </source>
</evidence>
<dbReference type="Proteomes" id="UP000558113">
    <property type="component" value="Unassembled WGS sequence"/>
</dbReference>
<evidence type="ECO:0000313" key="4">
    <source>
        <dbReference type="Proteomes" id="UP000558113"/>
    </source>
</evidence>
<accession>A0A7X4YQL8</accession>
<name>A0A7X4YQL8_9BACL</name>
<keyword evidence="4" id="KW-1185">Reference proteome</keyword>
<dbReference type="InterPro" id="IPR048493">
    <property type="entry name" value="DUF1980_N"/>
</dbReference>
<protein>
    <submittedName>
        <fullName evidence="3">DUF1980 domain-containing protein</fullName>
    </submittedName>
</protein>
<dbReference type="AlphaFoldDB" id="A0A7X4YQL8"/>
<dbReference type="OrthoDB" id="9770408at2"/>
<sequence>MSTKQRTMIAHHLIRFCILGAFGFYIVYLARTGMLVRFVEPNLVVAVKLSAIGLFATAIYQLQAAVQEWHGIEAAACDCNHEPSKSFAANLFIYGLFALPLVLGFIS</sequence>
<dbReference type="RefSeq" id="WP_161698023.1">
    <property type="nucleotide sequence ID" value="NZ_JAAAMU010000005.1"/>
</dbReference>
<proteinExistence type="predicted"/>
<dbReference type="EMBL" id="JAAAMU010000005">
    <property type="protein sequence ID" value="NBC69816.1"/>
    <property type="molecule type" value="Genomic_DNA"/>
</dbReference>
<organism evidence="3 4">
    <name type="scientific">Paenibacillus sacheonensis</name>
    <dbReference type="NCBI Taxonomy" id="742054"/>
    <lineage>
        <taxon>Bacteria</taxon>
        <taxon>Bacillati</taxon>
        <taxon>Bacillota</taxon>
        <taxon>Bacilli</taxon>
        <taxon>Bacillales</taxon>
        <taxon>Paenibacillaceae</taxon>
        <taxon>Paenibacillus</taxon>
    </lineage>
</organism>
<evidence type="ECO:0000256" key="1">
    <source>
        <dbReference type="SAM" id="Phobius"/>
    </source>
</evidence>
<dbReference type="Pfam" id="PF09323">
    <property type="entry name" value="DUF1980"/>
    <property type="match status" value="1"/>
</dbReference>
<comment type="caution">
    <text evidence="3">The sequence shown here is derived from an EMBL/GenBank/DDBJ whole genome shotgun (WGS) entry which is preliminary data.</text>
</comment>
<feature type="domain" description="DUF1980" evidence="2">
    <location>
        <begin position="14"/>
        <end position="106"/>
    </location>
</feature>
<feature type="transmembrane region" description="Helical" evidence="1">
    <location>
        <begin position="87"/>
        <end position="106"/>
    </location>
</feature>
<feature type="transmembrane region" description="Helical" evidence="1">
    <location>
        <begin position="43"/>
        <end position="66"/>
    </location>
</feature>
<gene>
    <name evidence="3" type="ORF">GT003_12495</name>
</gene>